<dbReference type="GO" id="GO:0003723">
    <property type="term" value="F:RNA binding"/>
    <property type="evidence" value="ECO:0007669"/>
    <property type="project" value="UniProtKB-UniRule"/>
</dbReference>
<dbReference type="Proteomes" id="UP001642360">
    <property type="component" value="Unassembled WGS sequence"/>
</dbReference>
<evidence type="ECO:0000313" key="10">
    <source>
        <dbReference type="EMBL" id="CAK9145771.1"/>
    </source>
</evidence>
<dbReference type="EMBL" id="CAUOFW020001503">
    <property type="protein sequence ID" value="CAK9145771.1"/>
    <property type="molecule type" value="Genomic_DNA"/>
</dbReference>
<keyword evidence="4 6" id="KW-0949">S-adenosyl-L-methionine</keyword>
<dbReference type="SUPFAM" id="SSF53335">
    <property type="entry name" value="S-adenosyl-L-methionine-dependent methyltransferases"/>
    <property type="match status" value="1"/>
</dbReference>
<dbReference type="EC" id="2.1.1.-" evidence="7"/>
<feature type="binding site" evidence="6">
    <location>
        <position position="155"/>
    </location>
    <ligand>
        <name>S-adenosyl-L-methionine</name>
        <dbReference type="ChEBI" id="CHEBI:59789"/>
    </ligand>
</feature>
<dbReference type="SMART" id="SM00650">
    <property type="entry name" value="rADc"/>
    <property type="match status" value="1"/>
</dbReference>
<dbReference type="PANTHER" id="PTHR11727:SF27">
    <property type="entry name" value="RIBOSOMAL RNA SMALL SUBUNIT METHYLTRANSFERASE, CHLOROPLASTIC"/>
    <property type="match status" value="1"/>
</dbReference>
<dbReference type="InterPro" id="IPR020596">
    <property type="entry name" value="rRNA_Ade_Mease_Trfase_CS"/>
</dbReference>
<evidence type="ECO:0000256" key="4">
    <source>
        <dbReference type="ARBA" id="ARBA00022691"/>
    </source>
</evidence>
<accession>A0ABC8RLC0</accession>
<dbReference type="Gene3D" id="3.40.50.150">
    <property type="entry name" value="Vaccinia Virus protein VP39"/>
    <property type="match status" value="1"/>
</dbReference>
<keyword evidence="11" id="KW-1185">Reference proteome</keyword>
<dbReference type="FunFam" id="1.10.8.100:FF:000001">
    <property type="entry name" value="Ribosomal RNA small subunit methyltransferase A"/>
    <property type="match status" value="1"/>
</dbReference>
<dbReference type="PROSITE" id="PS01131">
    <property type="entry name" value="RRNA_A_DIMETH"/>
    <property type="match status" value="1"/>
</dbReference>
<evidence type="ECO:0000256" key="8">
    <source>
        <dbReference type="SAM" id="MobiDB-lite"/>
    </source>
</evidence>
<dbReference type="CDD" id="cd02440">
    <property type="entry name" value="AdoMet_MTases"/>
    <property type="match status" value="1"/>
</dbReference>
<dbReference type="InterPro" id="IPR029063">
    <property type="entry name" value="SAM-dependent_MTases_sf"/>
</dbReference>
<dbReference type="InterPro" id="IPR020598">
    <property type="entry name" value="rRNA_Ade_methylase_Trfase_N"/>
</dbReference>
<proteinExistence type="inferred from homology"/>
<evidence type="ECO:0000256" key="1">
    <source>
        <dbReference type="ARBA" id="ARBA00022552"/>
    </source>
</evidence>
<dbReference type="InterPro" id="IPR001737">
    <property type="entry name" value="KsgA/Erm"/>
</dbReference>
<keyword evidence="2 6" id="KW-0489">Methyltransferase</keyword>
<feature type="domain" description="Ribosomal RNA adenine methylase transferase N-terminal" evidence="9">
    <location>
        <begin position="89"/>
        <end position="273"/>
    </location>
</feature>
<dbReference type="GO" id="GO:0000179">
    <property type="term" value="F:rRNA (adenine-N6,N6-)-dimethyltransferase activity"/>
    <property type="evidence" value="ECO:0007669"/>
    <property type="project" value="UniProtKB-UniRule"/>
</dbReference>
<dbReference type="InterPro" id="IPR011530">
    <property type="entry name" value="rRNA_adenine_dimethylase"/>
</dbReference>
<dbReference type="FunFam" id="3.40.50.150:FF:000265">
    <property type="entry name" value="rRNA adenine N(6)-methyltransferase"/>
    <property type="match status" value="1"/>
</dbReference>
<name>A0ABC8RLC0_9AQUA</name>
<feature type="region of interest" description="Disordered" evidence="8">
    <location>
        <begin position="1"/>
        <end position="53"/>
    </location>
</feature>
<feature type="binding site" evidence="6">
    <location>
        <position position="109"/>
    </location>
    <ligand>
        <name>S-adenosyl-L-methionine</name>
        <dbReference type="ChEBI" id="CHEBI:59789"/>
    </ligand>
</feature>
<dbReference type="Gene3D" id="1.10.8.100">
    <property type="entry name" value="Ribosomal RNA adenine dimethylase-like, domain 2"/>
    <property type="match status" value="1"/>
</dbReference>
<feature type="binding site" evidence="6">
    <location>
        <position position="82"/>
    </location>
    <ligand>
        <name>S-adenosyl-L-methionine</name>
        <dbReference type="ChEBI" id="CHEBI:59789"/>
    </ligand>
</feature>
<keyword evidence="3 6" id="KW-0808">Transferase</keyword>
<evidence type="ECO:0000256" key="3">
    <source>
        <dbReference type="ARBA" id="ARBA00022679"/>
    </source>
</evidence>
<protein>
    <recommendedName>
        <fullName evidence="7">rRNA adenine N(6)-methyltransferase</fullName>
        <ecNumber evidence="7">2.1.1.-</ecNumber>
    </recommendedName>
</protein>
<dbReference type="InterPro" id="IPR023165">
    <property type="entry name" value="rRNA_Ade_diMease-like_C"/>
</dbReference>
<dbReference type="NCBIfam" id="TIGR00755">
    <property type="entry name" value="ksgA"/>
    <property type="match status" value="1"/>
</dbReference>
<evidence type="ECO:0000259" key="9">
    <source>
        <dbReference type="SMART" id="SM00650"/>
    </source>
</evidence>
<reference evidence="10 11" key="1">
    <citation type="submission" date="2024-02" db="EMBL/GenBank/DDBJ databases">
        <authorList>
            <person name="Vignale AGUSTIN F."/>
            <person name="Sosa J E."/>
            <person name="Modenutti C."/>
        </authorList>
    </citation>
    <scope>NUCLEOTIDE SEQUENCE [LARGE SCALE GENOMIC DNA]</scope>
</reference>
<evidence type="ECO:0000313" key="11">
    <source>
        <dbReference type="Proteomes" id="UP001642360"/>
    </source>
</evidence>
<dbReference type="PROSITE" id="PS51689">
    <property type="entry name" value="SAM_RNA_A_N6_MT"/>
    <property type="match status" value="1"/>
</dbReference>
<organism evidence="10 11">
    <name type="scientific">Ilex paraguariensis</name>
    <name type="common">yerba mate</name>
    <dbReference type="NCBI Taxonomy" id="185542"/>
    <lineage>
        <taxon>Eukaryota</taxon>
        <taxon>Viridiplantae</taxon>
        <taxon>Streptophyta</taxon>
        <taxon>Embryophyta</taxon>
        <taxon>Tracheophyta</taxon>
        <taxon>Spermatophyta</taxon>
        <taxon>Magnoliopsida</taxon>
        <taxon>eudicotyledons</taxon>
        <taxon>Gunneridae</taxon>
        <taxon>Pentapetalae</taxon>
        <taxon>asterids</taxon>
        <taxon>campanulids</taxon>
        <taxon>Aquifoliales</taxon>
        <taxon>Aquifoliaceae</taxon>
        <taxon>Ilex</taxon>
    </lineage>
</organism>
<comment type="similarity">
    <text evidence="6 7">Belongs to the class I-like SAM-binding methyltransferase superfamily. rRNA adenine N(6)-methyltransferase family.</text>
</comment>
<keyword evidence="5 6" id="KW-0694">RNA-binding</keyword>
<evidence type="ECO:0000256" key="5">
    <source>
        <dbReference type="ARBA" id="ARBA00022884"/>
    </source>
</evidence>
<dbReference type="Pfam" id="PF00398">
    <property type="entry name" value="RrnaAD"/>
    <property type="match status" value="1"/>
</dbReference>
<dbReference type="AlphaFoldDB" id="A0ABC8RLC0"/>
<feature type="compositionally biased region" description="Low complexity" evidence="8">
    <location>
        <begin position="30"/>
        <end position="50"/>
    </location>
</feature>
<evidence type="ECO:0000256" key="7">
    <source>
        <dbReference type="RuleBase" id="RU362106"/>
    </source>
</evidence>
<sequence length="347" mass="38534">MTSLHQSLLPSPSFSPPVTKAKPSPPAHNSSSSSTTTTTATTVRVLASSSKTRTKIQDDDYHATLKALNSKGRFPRKSLGQHYMLNSSVNEELVRAADVKEEDMVLEIGPGTGSLTNVLVESGASVLAIEKDPYMAALVRERFANVDRVKVLQEDFTRCHIRSHMFSFVEGERLLDAKSPHAKVVSNIPFNISTDVIKQLLPLGDIFSEVILLLQEEAALRFVDSSSRTSEYRPINIFINFYSDPEYKFKVPRTNFFPQPKVDAAIVAFRLKQSVDYPPISSTKSFFSMVNSAFNGKRKMLRKTLQHICTSSEIEEALGNVGLPATSRPEELSLDNFVKLHNLLVKG</sequence>
<feature type="binding site" evidence="6">
    <location>
        <position position="130"/>
    </location>
    <ligand>
        <name>S-adenosyl-L-methionine</name>
        <dbReference type="ChEBI" id="CHEBI:59789"/>
    </ligand>
</feature>
<dbReference type="PANTHER" id="PTHR11727">
    <property type="entry name" value="DIMETHYLADENOSINE TRANSFERASE"/>
    <property type="match status" value="1"/>
</dbReference>
<gene>
    <name evidence="10" type="ORF">ILEXP_LOCUS13593</name>
</gene>
<feature type="binding site" evidence="6">
    <location>
        <position position="187"/>
    </location>
    <ligand>
        <name>S-adenosyl-L-methionine</name>
        <dbReference type="ChEBI" id="CHEBI:59789"/>
    </ligand>
</feature>
<feature type="binding site" evidence="6">
    <location>
        <position position="84"/>
    </location>
    <ligand>
        <name>S-adenosyl-L-methionine</name>
        <dbReference type="ChEBI" id="CHEBI:59789"/>
    </ligand>
</feature>
<evidence type="ECO:0000256" key="6">
    <source>
        <dbReference type="PROSITE-ProRule" id="PRU01026"/>
    </source>
</evidence>
<evidence type="ECO:0000256" key="2">
    <source>
        <dbReference type="ARBA" id="ARBA00022603"/>
    </source>
</evidence>
<keyword evidence="1 7" id="KW-0698">rRNA processing</keyword>
<comment type="caution">
    <text evidence="10">The sequence shown here is derived from an EMBL/GenBank/DDBJ whole genome shotgun (WGS) entry which is preliminary data.</text>
</comment>